<feature type="chain" id="PRO_5029833575" description="Cytochrome b561 domain-containing protein" evidence="12">
    <location>
        <begin position="28"/>
        <end position="226"/>
    </location>
</feature>
<dbReference type="PANTHER" id="PTHR15422">
    <property type="entry name" value="OS05G0565100 PROTEIN"/>
    <property type="match status" value="1"/>
</dbReference>
<comment type="cofactor">
    <cofactor evidence="1">
        <name>heme b</name>
        <dbReference type="ChEBI" id="CHEBI:60344"/>
    </cofactor>
</comment>
<feature type="domain" description="Cytochrome b561" evidence="13">
    <location>
        <begin position="16"/>
        <end position="226"/>
    </location>
</feature>
<dbReference type="InterPro" id="IPR045150">
    <property type="entry name" value="CYB561D1/2"/>
</dbReference>
<name>A0A7N0T455_KALFE</name>
<dbReference type="CDD" id="cd08760">
    <property type="entry name" value="Cyt_b561_FRRS1_like"/>
    <property type="match status" value="1"/>
</dbReference>
<keyword evidence="12" id="KW-0732">Signal</keyword>
<keyword evidence="3" id="KW-0813">Transport</keyword>
<evidence type="ECO:0000256" key="7">
    <source>
        <dbReference type="ARBA" id="ARBA00022982"/>
    </source>
</evidence>
<feature type="transmembrane region" description="Helical" evidence="11">
    <location>
        <begin position="160"/>
        <end position="180"/>
    </location>
</feature>
<dbReference type="GO" id="GO:0046872">
    <property type="term" value="F:metal ion binding"/>
    <property type="evidence" value="ECO:0007669"/>
    <property type="project" value="UniProtKB-KW"/>
</dbReference>
<feature type="signal peptide" evidence="12">
    <location>
        <begin position="1"/>
        <end position="27"/>
    </location>
</feature>
<dbReference type="GO" id="GO:0016020">
    <property type="term" value="C:membrane"/>
    <property type="evidence" value="ECO:0007669"/>
    <property type="project" value="UniProtKB-SubCell"/>
</dbReference>
<evidence type="ECO:0000256" key="10">
    <source>
        <dbReference type="ARBA" id="ARBA00023136"/>
    </source>
</evidence>
<evidence type="ECO:0000313" key="14">
    <source>
        <dbReference type="EnsemblPlants" id="Kaladp0022s0005.1.v1.1"/>
    </source>
</evidence>
<keyword evidence="5 11" id="KW-0812">Transmembrane</keyword>
<protein>
    <recommendedName>
        <fullName evidence="13">Cytochrome b561 domain-containing protein</fullName>
    </recommendedName>
</protein>
<reference evidence="14" key="1">
    <citation type="submission" date="2021-01" db="UniProtKB">
        <authorList>
            <consortium name="EnsemblPlants"/>
        </authorList>
    </citation>
    <scope>IDENTIFICATION</scope>
</reference>
<dbReference type="GO" id="GO:0140575">
    <property type="term" value="F:transmembrane monodehydroascorbate reductase activity"/>
    <property type="evidence" value="ECO:0007669"/>
    <property type="project" value="InterPro"/>
</dbReference>
<evidence type="ECO:0000256" key="6">
    <source>
        <dbReference type="ARBA" id="ARBA00022723"/>
    </source>
</evidence>
<dbReference type="Gene3D" id="1.20.120.1770">
    <property type="match status" value="1"/>
</dbReference>
<evidence type="ECO:0000256" key="9">
    <source>
        <dbReference type="ARBA" id="ARBA00023004"/>
    </source>
</evidence>
<keyword evidence="7" id="KW-0249">Electron transport</keyword>
<evidence type="ECO:0000313" key="15">
    <source>
        <dbReference type="Proteomes" id="UP000594263"/>
    </source>
</evidence>
<dbReference type="Gramene" id="Kaladp0022s0005.1.v1.1">
    <property type="protein sequence ID" value="Kaladp0022s0005.1.v1.1"/>
    <property type="gene ID" value="Kaladp0022s0005.v1.1"/>
</dbReference>
<evidence type="ECO:0000256" key="2">
    <source>
        <dbReference type="ARBA" id="ARBA00004141"/>
    </source>
</evidence>
<dbReference type="EnsemblPlants" id="Kaladp0022s0005.1.v1.1">
    <property type="protein sequence ID" value="Kaladp0022s0005.1.v1.1"/>
    <property type="gene ID" value="Kaladp0022s0005.v1.1"/>
</dbReference>
<organism evidence="14 15">
    <name type="scientific">Kalanchoe fedtschenkoi</name>
    <name type="common">Lavender scallops</name>
    <name type="synonym">South American air plant</name>
    <dbReference type="NCBI Taxonomy" id="63787"/>
    <lineage>
        <taxon>Eukaryota</taxon>
        <taxon>Viridiplantae</taxon>
        <taxon>Streptophyta</taxon>
        <taxon>Embryophyta</taxon>
        <taxon>Tracheophyta</taxon>
        <taxon>Spermatophyta</taxon>
        <taxon>Magnoliopsida</taxon>
        <taxon>eudicotyledons</taxon>
        <taxon>Gunneridae</taxon>
        <taxon>Pentapetalae</taxon>
        <taxon>Saxifragales</taxon>
        <taxon>Crassulaceae</taxon>
        <taxon>Kalanchoe</taxon>
    </lineage>
</organism>
<evidence type="ECO:0000256" key="1">
    <source>
        <dbReference type="ARBA" id="ARBA00001970"/>
    </source>
</evidence>
<comment type="subcellular location">
    <subcellularLocation>
        <location evidence="2">Membrane</location>
        <topology evidence="2">Multi-pass membrane protein</topology>
    </subcellularLocation>
</comment>
<dbReference type="PANTHER" id="PTHR15422:SF24">
    <property type="entry name" value="DOMON RELATED DOMAIN-CONTAINING PROTEIN"/>
    <property type="match status" value="1"/>
</dbReference>
<keyword evidence="15" id="KW-1185">Reference proteome</keyword>
<dbReference type="PROSITE" id="PS50939">
    <property type="entry name" value="CYTOCHROME_B561"/>
    <property type="match status" value="1"/>
</dbReference>
<feature type="transmembrane region" description="Helical" evidence="11">
    <location>
        <begin position="93"/>
        <end position="117"/>
    </location>
</feature>
<dbReference type="Proteomes" id="UP000594263">
    <property type="component" value="Unplaced"/>
</dbReference>
<feature type="transmembrane region" description="Helical" evidence="11">
    <location>
        <begin position="129"/>
        <end position="148"/>
    </location>
</feature>
<dbReference type="AlphaFoldDB" id="A0A7N0T455"/>
<keyword evidence="8 11" id="KW-1133">Transmembrane helix</keyword>
<evidence type="ECO:0000259" key="13">
    <source>
        <dbReference type="PROSITE" id="PS50939"/>
    </source>
</evidence>
<keyword evidence="6" id="KW-0479">Metal-binding</keyword>
<evidence type="ECO:0000256" key="4">
    <source>
        <dbReference type="ARBA" id="ARBA00022617"/>
    </source>
</evidence>
<dbReference type="InterPro" id="IPR006593">
    <property type="entry name" value="Cyt_b561/ferric_Rdtase_TM"/>
</dbReference>
<accession>A0A7N0T455</accession>
<feature type="transmembrane region" description="Helical" evidence="11">
    <location>
        <begin position="62"/>
        <end position="81"/>
    </location>
</feature>
<proteinExistence type="predicted"/>
<keyword evidence="9" id="KW-0408">Iron</keyword>
<evidence type="ECO:0000256" key="5">
    <source>
        <dbReference type="ARBA" id="ARBA00022692"/>
    </source>
</evidence>
<keyword evidence="10 11" id="KW-0472">Membrane</keyword>
<evidence type="ECO:0000256" key="12">
    <source>
        <dbReference type="SAM" id="SignalP"/>
    </source>
</evidence>
<dbReference type="Pfam" id="PF03188">
    <property type="entry name" value="Cytochrom_B561"/>
    <property type="match status" value="1"/>
</dbReference>
<evidence type="ECO:0000256" key="8">
    <source>
        <dbReference type="ARBA" id="ARBA00022989"/>
    </source>
</evidence>
<dbReference type="GO" id="GO:0020037">
    <property type="term" value="F:heme binding"/>
    <property type="evidence" value="ECO:0007669"/>
    <property type="project" value="TreeGrafter"/>
</dbReference>
<dbReference type="SMART" id="SM00665">
    <property type="entry name" value="B561"/>
    <property type="match status" value="1"/>
</dbReference>
<sequence length="226" mass="25499">MQLLVNQMYVVLMIFSAHLLLLQSVQCSPHESQTNKPGDFQSIRSHAHKYKPDVTDIRLHGLLLWSSMGVLMPVGILLIRMCSKQESQGKARVLYYLHGIFQVVSVLLVTAAAVLSIQKFENSFKNNHQRVGLALYAGVWFQALLGFCRPHRGRKGRSKWYFAHWLSGTAITLTGITNIYTGLGSYHRRTEKGTGLWVALFTAEICDKSKKAKHDTSFYRITTVGS</sequence>
<evidence type="ECO:0000256" key="3">
    <source>
        <dbReference type="ARBA" id="ARBA00022448"/>
    </source>
</evidence>
<keyword evidence="4" id="KW-0349">Heme</keyword>
<evidence type="ECO:0000256" key="11">
    <source>
        <dbReference type="SAM" id="Phobius"/>
    </source>
</evidence>